<dbReference type="KEGG" id="mrob:HH214_18690"/>
<dbReference type="AlphaFoldDB" id="A0A7L5EBH6"/>
<feature type="chain" id="PRO_5029716043" evidence="1">
    <location>
        <begin position="20"/>
        <end position="123"/>
    </location>
</feature>
<dbReference type="RefSeq" id="WP_169610210.1">
    <property type="nucleotide sequence ID" value="NZ_CP051682.1"/>
</dbReference>
<feature type="domain" description="DUF4296" evidence="2">
    <location>
        <begin position="22"/>
        <end position="107"/>
    </location>
</feature>
<dbReference type="Pfam" id="PF14129">
    <property type="entry name" value="DUF4296"/>
    <property type="match status" value="1"/>
</dbReference>
<evidence type="ECO:0000259" key="2">
    <source>
        <dbReference type="Pfam" id="PF14129"/>
    </source>
</evidence>
<dbReference type="InterPro" id="IPR025381">
    <property type="entry name" value="DUF4296"/>
</dbReference>
<reference evidence="3 4" key="1">
    <citation type="submission" date="2020-04" db="EMBL/GenBank/DDBJ databases">
        <title>Genome sequencing of novel species.</title>
        <authorList>
            <person name="Heo J."/>
            <person name="Kim S.-J."/>
            <person name="Kim J.-S."/>
            <person name="Hong S.-B."/>
            <person name="Kwon S.-W."/>
        </authorList>
    </citation>
    <scope>NUCLEOTIDE SEQUENCE [LARGE SCALE GENOMIC DNA]</scope>
    <source>
        <strain evidence="3 4">F39-2</strain>
    </source>
</reference>
<organism evidence="3 4">
    <name type="scientific">Mucilaginibacter robiniae</name>
    <dbReference type="NCBI Taxonomy" id="2728022"/>
    <lineage>
        <taxon>Bacteria</taxon>
        <taxon>Pseudomonadati</taxon>
        <taxon>Bacteroidota</taxon>
        <taxon>Sphingobacteriia</taxon>
        <taxon>Sphingobacteriales</taxon>
        <taxon>Sphingobacteriaceae</taxon>
        <taxon>Mucilaginibacter</taxon>
    </lineage>
</organism>
<name>A0A7L5EBH6_9SPHI</name>
<evidence type="ECO:0000313" key="4">
    <source>
        <dbReference type="Proteomes" id="UP000503278"/>
    </source>
</evidence>
<proteinExistence type="predicted"/>
<keyword evidence="4" id="KW-1185">Reference proteome</keyword>
<keyword evidence="1" id="KW-0732">Signal</keyword>
<evidence type="ECO:0000256" key="1">
    <source>
        <dbReference type="SAM" id="SignalP"/>
    </source>
</evidence>
<dbReference type="EMBL" id="CP051682">
    <property type="protein sequence ID" value="QJD97756.1"/>
    <property type="molecule type" value="Genomic_DNA"/>
</dbReference>
<dbReference type="PROSITE" id="PS51257">
    <property type="entry name" value="PROKAR_LIPOPROTEIN"/>
    <property type="match status" value="1"/>
</dbReference>
<sequence>MRIYKILFFLVLVFFSCSSKTPPGILTPEQMTDVLIEVHLIDGQMLVKPQAPDTLYKYGMGQYIMAFKQHHTDSAQFRRSFIYYSRKPDQLSDIYEKVIKNIQSKNDSLTKSISKQQNALPRK</sequence>
<protein>
    <submittedName>
        <fullName evidence="3">DUF4296 domain-containing protein</fullName>
    </submittedName>
</protein>
<gene>
    <name evidence="3" type="ORF">HH214_18690</name>
</gene>
<accession>A0A7L5EBH6</accession>
<evidence type="ECO:0000313" key="3">
    <source>
        <dbReference type="EMBL" id="QJD97756.1"/>
    </source>
</evidence>
<dbReference type="Proteomes" id="UP000503278">
    <property type="component" value="Chromosome"/>
</dbReference>
<feature type="signal peptide" evidence="1">
    <location>
        <begin position="1"/>
        <end position="19"/>
    </location>
</feature>